<sequence length="67" mass="7308">MVAQSVDAQIRRSALARDKAAVVCQTDCVIVLRGQASLQRRTVRYLSTAIQSAKPDHVLTLSKGVEQ</sequence>
<dbReference type="EMBL" id="JPQU01000032">
    <property type="protein sequence ID" value="KFE55792.1"/>
    <property type="molecule type" value="Genomic_DNA"/>
</dbReference>
<reference evidence="1 2" key="1">
    <citation type="submission" date="2014-07" db="EMBL/GenBank/DDBJ databases">
        <title>Draft Genome Sequences of Environmental Pseudomonas syringae strains.</title>
        <authorList>
            <person name="Baltrus D.A."/>
            <person name="Berge O."/>
            <person name="Morris C."/>
        </authorList>
    </citation>
    <scope>NUCLEOTIDE SEQUENCE [LARGE SCALE GENOMIC DNA]</scope>
    <source>
        <strain evidence="1 2">GAW0119</strain>
    </source>
</reference>
<dbReference type="AlphaFoldDB" id="A0A085VK29"/>
<evidence type="ECO:0000313" key="2">
    <source>
        <dbReference type="Proteomes" id="UP000028631"/>
    </source>
</evidence>
<gene>
    <name evidence="1" type="ORF">IV01_11375</name>
</gene>
<protein>
    <submittedName>
        <fullName evidence="1">Uncharacterized protein</fullName>
    </submittedName>
</protein>
<accession>A0A085VK29</accession>
<comment type="caution">
    <text evidence="1">The sequence shown here is derived from an EMBL/GenBank/DDBJ whole genome shotgun (WGS) entry which is preliminary data.</text>
</comment>
<dbReference type="PATRIC" id="fig|317.175.peg.2364"/>
<proteinExistence type="predicted"/>
<keyword evidence="2" id="KW-1185">Reference proteome</keyword>
<dbReference type="Proteomes" id="UP000028631">
    <property type="component" value="Unassembled WGS sequence"/>
</dbReference>
<evidence type="ECO:0000313" key="1">
    <source>
        <dbReference type="EMBL" id="KFE55792.1"/>
    </source>
</evidence>
<organism evidence="1 2">
    <name type="scientific">Pseudomonas syringae</name>
    <dbReference type="NCBI Taxonomy" id="317"/>
    <lineage>
        <taxon>Bacteria</taxon>
        <taxon>Pseudomonadati</taxon>
        <taxon>Pseudomonadota</taxon>
        <taxon>Gammaproteobacteria</taxon>
        <taxon>Pseudomonadales</taxon>
        <taxon>Pseudomonadaceae</taxon>
        <taxon>Pseudomonas</taxon>
    </lineage>
</organism>
<name>A0A085VK29_PSESX</name>